<evidence type="ECO:0000313" key="3">
    <source>
        <dbReference type="Proteomes" id="UP000285084"/>
    </source>
</evidence>
<feature type="transmembrane region" description="Helical" evidence="1">
    <location>
        <begin position="148"/>
        <end position="173"/>
    </location>
</feature>
<reference evidence="2 3" key="1">
    <citation type="journal article" date="2018" name="Sci. Rep.">
        <title>Characterisation of pathogen-specific regions and novel effector candidates in Fusarium oxysporum f. sp. cepae.</title>
        <authorList>
            <person name="Armitage A.D."/>
            <person name="Taylor A."/>
            <person name="Sobczyk M.K."/>
            <person name="Baxter L."/>
            <person name="Greenfield B.P."/>
            <person name="Bates H.J."/>
            <person name="Wilson F."/>
            <person name="Jackson A.C."/>
            <person name="Ott S."/>
            <person name="Harrison R.J."/>
            <person name="Clarkson J.P."/>
        </authorList>
    </citation>
    <scope>NUCLEOTIDE SEQUENCE [LARGE SCALE GENOMIC DNA]</scope>
    <source>
        <strain evidence="2 3">Fo_A13</strain>
    </source>
</reference>
<dbReference type="EMBL" id="MRCX01000365">
    <property type="protein sequence ID" value="RKK65789.1"/>
    <property type="molecule type" value="Genomic_DNA"/>
</dbReference>
<evidence type="ECO:0008006" key="4">
    <source>
        <dbReference type="Google" id="ProtNLM"/>
    </source>
</evidence>
<feature type="transmembrane region" description="Helical" evidence="1">
    <location>
        <begin position="37"/>
        <end position="60"/>
    </location>
</feature>
<keyword evidence="1" id="KW-1133">Transmembrane helix</keyword>
<feature type="transmembrane region" description="Helical" evidence="1">
    <location>
        <begin position="231"/>
        <end position="248"/>
    </location>
</feature>
<gene>
    <name evidence="2" type="ORF">BFJ69_g15969</name>
</gene>
<evidence type="ECO:0000313" key="2">
    <source>
        <dbReference type="EMBL" id="RKK65789.1"/>
    </source>
</evidence>
<keyword evidence="1" id="KW-0812">Transmembrane</keyword>
<name>A0A420MCM9_FUSOX</name>
<dbReference type="VEuPathDB" id="FungiDB:HZS61_006639"/>
<dbReference type="VEuPathDB" id="FungiDB:FOZG_13442"/>
<accession>A0A420MCM9</accession>
<comment type="caution">
    <text evidence="2">The sequence shown here is derived from an EMBL/GenBank/DDBJ whole genome shotgun (WGS) entry which is preliminary data.</text>
</comment>
<sequence length="344" mass="38147">MAEVPVFFELSWSILCTICFANVFLGALVCGITSWTLLAAVPMISSGAGAIANGLCYYVYYEKRAKITTVVLSVFGDVCWLVQEAGLLFYSYIILSRVLGGLRWRVFASLFWTGIVGIIVIRVVIIVFRVRSIFADNDNLLPAINQIHIAYFGLMAILECLGAYFLVVIFTSAKASSAEITHSGGLFQYLARSTEMRVALLALQGTLRAIIHSFTSVDQKAVNIVTQFDRFLYTLFCLYSMVLYIDLLSSKLKSGITQDYPSSRDPYAHHNTQPTAFTSTQRDDFAQNGTEHVVGVNAGKSKTRNDSTDLIIKDGSSLRDGSINLEDMDHKCNVIKKTVEFRVV</sequence>
<dbReference type="VEuPathDB" id="FungiDB:FOC1_g10007623"/>
<organism evidence="2 3">
    <name type="scientific">Fusarium oxysporum</name>
    <name type="common">Fusarium vascular wilt</name>
    <dbReference type="NCBI Taxonomy" id="5507"/>
    <lineage>
        <taxon>Eukaryota</taxon>
        <taxon>Fungi</taxon>
        <taxon>Dikarya</taxon>
        <taxon>Ascomycota</taxon>
        <taxon>Pezizomycotina</taxon>
        <taxon>Sordariomycetes</taxon>
        <taxon>Hypocreomycetidae</taxon>
        <taxon>Hypocreales</taxon>
        <taxon>Nectriaceae</taxon>
        <taxon>Fusarium</taxon>
        <taxon>Fusarium oxysporum species complex</taxon>
    </lineage>
</organism>
<dbReference type="AlphaFoldDB" id="A0A420MCM9"/>
<dbReference type="VEuPathDB" id="FungiDB:FOC4_g10004895"/>
<protein>
    <recommendedName>
        <fullName evidence="4">Integral membrane protein</fullName>
    </recommendedName>
</protein>
<evidence type="ECO:0000256" key="1">
    <source>
        <dbReference type="SAM" id="Phobius"/>
    </source>
</evidence>
<dbReference type="VEuPathDB" id="FungiDB:FOXG_22280"/>
<feature type="transmembrane region" description="Helical" evidence="1">
    <location>
        <begin position="107"/>
        <end position="128"/>
    </location>
</feature>
<dbReference type="VEuPathDB" id="FungiDB:FOIG_09984"/>
<keyword evidence="1" id="KW-0472">Membrane</keyword>
<feature type="transmembrane region" description="Helical" evidence="1">
    <location>
        <begin position="12"/>
        <end position="30"/>
    </location>
</feature>
<dbReference type="Proteomes" id="UP000285084">
    <property type="component" value="Unassembled WGS sequence"/>
</dbReference>
<feature type="transmembrane region" description="Helical" evidence="1">
    <location>
        <begin position="72"/>
        <end position="95"/>
    </location>
</feature>
<dbReference type="VEuPathDB" id="FungiDB:FOMG_16905"/>
<proteinExistence type="predicted"/>